<protein>
    <recommendedName>
        <fullName evidence="5">HTH asnC-type domain-containing protein</fullName>
    </recommendedName>
</protein>
<dbReference type="SUPFAM" id="SSF54909">
    <property type="entry name" value="Dimeric alpha+beta barrel"/>
    <property type="match status" value="1"/>
</dbReference>
<evidence type="ECO:0000256" key="4">
    <source>
        <dbReference type="SAM" id="MobiDB-lite"/>
    </source>
</evidence>
<dbReference type="RefSeq" id="WP_051731881.1">
    <property type="nucleotide sequence ID" value="NZ_JNWZ01000012.1"/>
</dbReference>
<name>A0A0M3WPT2_9ACTN</name>
<dbReference type="InterPro" id="IPR019887">
    <property type="entry name" value="Tscrpt_reg_AsnC/Lrp_C"/>
</dbReference>
<dbReference type="InterPro" id="IPR019888">
    <property type="entry name" value="Tscrpt_reg_AsnC-like"/>
</dbReference>
<dbReference type="Gene3D" id="3.30.70.920">
    <property type="match status" value="1"/>
</dbReference>
<dbReference type="Pfam" id="PF01037">
    <property type="entry name" value="AsnC_trans_reg"/>
    <property type="match status" value="1"/>
</dbReference>
<dbReference type="GO" id="GO:0043565">
    <property type="term" value="F:sequence-specific DNA binding"/>
    <property type="evidence" value="ECO:0007669"/>
    <property type="project" value="InterPro"/>
</dbReference>
<dbReference type="PANTHER" id="PTHR30154:SF34">
    <property type="entry name" value="TRANSCRIPTIONAL REGULATOR AZLB"/>
    <property type="match status" value="1"/>
</dbReference>
<dbReference type="OrthoDB" id="4050641at2"/>
<feature type="domain" description="HTH asnC-type" evidence="5">
    <location>
        <begin position="187"/>
        <end position="247"/>
    </location>
</feature>
<keyword evidence="3" id="KW-0804">Transcription</keyword>
<keyword evidence="1" id="KW-0805">Transcription regulation</keyword>
<evidence type="ECO:0000256" key="1">
    <source>
        <dbReference type="ARBA" id="ARBA00023015"/>
    </source>
</evidence>
<feature type="region of interest" description="Disordered" evidence="4">
    <location>
        <begin position="324"/>
        <end position="344"/>
    </location>
</feature>
<proteinExistence type="predicted"/>
<dbReference type="InterPro" id="IPR011008">
    <property type="entry name" value="Dimeric_a/b-barrel"/>
</dbReference>
<evidence type="ECO:0000259" key="5">
    <source>
        <dbReference type="PROSITE" id="PS50956"/>
    </source>
</evidence>
<evidence type="ECO:0000313" key="6">
    <source>
        <dbReference type="EMBL" id="AKO69624.1"/>
    </source>
</evidence>
<sequence length="344" mass="36307">MARGSTDSVLGATDQRLVAALQCDGRVTAERAAGVLGLGAAAVRRRLHALTADGTLRVVVSPVARPRRGGSAGALFLRIRVLRGRLDQIVAALAAREDIPFIDVTTAGDEVFAVARTEPGSRDRLVFRQLPATSAVESWESATILHVFRLTSEWRHQVLDPAERAALTPLDPAPAAAPSPGPYGIEADALEQCLLDALAPDARMPAAALAARCGHPESTVRRRLARMAAEGRLVTQVVVDPRRLGLPIEAKFLLRVAPDHLDATGRALAAHPAVHGAFATSGPSNLHAAAYFPDLEALYGFLSRDLTGLGITHVETAVVGHAAKRTPGPVPLPGRRPPEVAAER</sequence>
<dbReference type="SMART" id="SM00344">
    <property type="entry name" value="HTH_ASNC"/>
    <property type="match status" value="1"/>
</dbReference>
<dbReference type="AlphaFoldDB" id="A0A0M3WPT2"/>
<dbReference type="GO" id="GO:0005829">
    <property type="term" value="C:cytosol"/>
    <property type="evidence" value="ECO:0007669"/>
    <property type="project" value="TreeGrafter"/>
</dbReference>
<dbReference type="InterPro" id="IPR000485">
    <property type="entry name" value="AsnC-type_HTH_dom"/>
</dbReference>
<keyword evidence="2" id="KW-0238">DNA-binding</keyword>
<dbReference type="Pfam" id="PF13404">
    <property type="entry name" value="HTH_AsnC-type"/>
    <property type="match status" value="2"/>
</dbReference>
<evidence type="ECO:0000256" key="3">
    <source>
        <dbReference type="ARBA" id="ARBA00023163"/>
    </source>
</evidence>
<dbReference type="SUPFAM" id="SSF46785">
    <property type="entry name" value="Winged helix' DNA-binding domain"/>
    <property type="match status" value="2"/>
</dbReference>
<accession>A0A0M3WPT2</accession>
<dbReference type="PANTHER" id="PTHR30154">
    <property type="entry name" value="LEUCINE-RESPONSIVE REGULATORY PROTEIN"/>
    <property type="match status" value="1"/>
</dbReference>
<dbReference type="InterPro" id="IPR036388">
    <property type="entry name" value="WH-like_DNA-bd_sf"/>
</dbReference>
<dbReference type="PROSITE" id="PS50956">
    <property type="entry name" value="HTH_ASNC_2"/>
    <property type="match status" value="1"/>
</dbReference>
<dbReference type="GO" id="GO:0043200">
    <property type="term" value="P:response to amino acid"/>
    <property type="evidence" value="ECO:0007669"/>
    <property type="project" value="TreeGrafter"/>
</dbReference>
<evidence type="ECO:0000256" key="2">
    <source>
        <dbReference type="ARBA" id="ARBA00023125"/>
    </source>
</evidence>
<dbReference type="Gene3D" id="1.10.10.10">
    <property type="entry name" value="Winged helix-like DNA-binding domain superfamily/Winged helix DNA-binding domain"/>
    <property type="match status" value="2"/>
</dbReference>
<reference evidence="6" key="1">
    <citation type="journal article" date="2015" name="J. Antibiot.">
        <title>Conserved biosynthetic pathways for phosalacine, bialaphos and newly discovered phosphonic acid natural products.</title>
        <authorList>
            <person name="Blodgett J.A.V."/>
            <person name="Zhang J.K."/>
            <person name="Yu X."/>
            <person name="Metcalf W.W."/>
        </authorList>
    </citation>
    <scope>NUCLEOTIDE SEQUENCE</scope>
    <source>
        <strain evidence="6">NRRL B-16230</strain>
    </source>
</reference>
<dbReference type="InterPro" id="IPR036390">
    <property type="entry name" value="WH_DNA-bd_sf"/>
</dbReference>
<dbReference type="EMBL" id="KP185121">
    <property type="protein sequence ID" value="AKO69624.1"/>
    <property type="molecule type" value="Genomic_DNA"/>
</dbReference>
<organism evidence="6">
    <name type="scientific">Kitasatospora phosalacinea</name>
    <dbReference type="NCBI Taxonomy" id="2065"/>
    <lineage>
        <taxon>Bacteria</taxon>
        <taxon>Bacillati</taxon>
        <taxon>Actinomycetota</taxon>
        <taxon>Actinomycetes</taxon>
        <taxon>Kitasatosporales</taxon>
        <taxon>Streptomycetaceae</taxon>
        <taxon>Kitasatospora</taxon>
    </lineage>
</organism>